<dbReference type="SUPFAM" id="SSF52172">
    <property type="entry name" value="CheY-like"/>
    <property type="match status" value="1"/>
</dbReference>
<dbReference type="Gene3D" id="3.40.50.2300">
    <property type="match status" value="1"/>
</dbReference>
<dbReference type="InterPro" id="IPR003661">
    <property type="entry name" value="HisK_dim/P_dom"/>
</dbReference>
<dbReference type="SUPFAM" id="SSF55874">
    <property type="entry name" value="ATPase domain of HSP90 chaperone/DNA topoisomerase II/histidine kinase"/>
    <property type="match status" value="1"/>
</dbReference>
<feature type="transmembrane region" description="Helical" evidence="3">
    <location>
        <begin position="21"/>
        <end position="52"/>
    </location>
</feature>
<evidence type="ECO:0000256" key="2">
    <source>
        <dbReference type="PROSITE-ProRule" id="PRU00169"/>
    </source>
</evidence>
<keyword evidence="3" id="KW-0812">Transmembrane</keyword>
<keyword evidence="1 2" id="KW-0597">Phosphoprotein</keyword>
<dbReference type="PANTHER" id="PTHR43719">
    <property type="entry name" value="TWO-COMPONENT HISTIDINE KINASE"/>
    <property type="match status" value="1"/>
</dbReference>
<sequence>MSKRKIEKSRLYERYKKEKIAFSEIFLGGYLKFILASLFILIPIIMITYGIFSQKMLICILMILGTYTVKKLLINSRYGYFLGILLLWCFDMKNLELALWKFPSYSGLLIATTVHIFCHVHMEIIFNTFHGYLSIIIHLSLWYTGSYYSGIINSQMPNELVFTMGFFVCANFFWYKYKLWKDYQDIERKIHLEENQSNISNLINAVPEGIIVVSEICEIIMKNCTYDKLLQGTSLEELKLIEGFCSNQKGFDENLCKKIVEFFGTDKNSTKFGVLLANMNYLECTGSKVMWDNENAIVLTFREINDLVKLENQITQTSKTLKILRGISHELKTPMNMVINQNSEILNETKGIPDTVIKTVKSNISILQYILSLIRDMIDYSHLKSNNLALSFSWVGITDLIEDCIVILQDMYINSSFEFHLSNQHINVYTDKNRLRQSLLSLISTSLGLSQSPKVIIKIINEPHGLRLTISFDSYKNFLMSPSETINFMRSSLKIKISKKLMNKNYSNELSIIEQDKNVISMTLLFNMVEYNEFKEQSNLEIPDEGDIMLPLTESSFNLRNISNFIDILIVDDIEINIQILKKMIENLQFNCKCDRNHRKYTVHSANSGNVALEMIVAQQNVCSGYKIIIMDCLMPIMDGWETSLEINKMYSQGVIKFLPYIIAYSAFDSKEDLEKCIGSGMCCHVSKPCLKEELCKAINDWITRV</sequence>
<dbReference type="InterPro" id="IPR050956">
    <property type="entry name" value="2C_system_His_kinase"/>
</dbReference>
<proteinExistence type="predicted"/>
<dbReference type="CDD" id="cd17546">
    <property type="entry name" value="REC_hyHK_CKI1_RcsC-like"/>
    <property type="match status" value="1"/>
</dbReference>
<dbReference type="InterPro" id="IPR011006">
    <property type="entry name" value="CheY-like_superfamily"/>
</dbReference>
<dbReference type="Gene3D" id="3.30.565.10">
    <property type="entry name" value="Histidine kinase-like ATPase, C-terminal domain"/>
    <property type="match status" value="1"/>
</dbReference>
<dbReference type="InterPro" id="IPR036097">
    <property type="entry name" value="HisK_dim/P_sf"/>
</dbReference>
<feature type="transmembrane region" description="Helical" evidence="3">
    <location>
        <begin position="160"/>
        <end position="177"/>
    </location>
</feature>
<evidence type="ECO:0000313" key="5">
    <source>
        <dbReference type="EMBL" id="OMJ85967.1"/>
    </source>
</evidence>
<dbReference type="SUPFAM" id="SSF47384">
    <property type="entry name" value="Homodimeric domain of signal transducing histidine kinase"/>
    <property type="match status" value="1"/>
</dbReference>
<evidence type="ECO:0000313" key="6">
    <source>
        <dbReference type="Proteomes" id="UP000187209"/>
    </source>
</evidence>
<dbReference type="InterPro" id="IPR001789">
    <property type="entry name" value="Sig_transdc_resp-reg_receiver"/>
</dbReference>
<keyword evidence="3" id="KW-0472">Membrane</keyword>
<dbReference type="EMBL" id="MPUH01000220">
    <property type="protein sequence ID" value="OMJ85967.1"/>
    <property type="molecule type" value="Genomic_DNA"/>
</dbReference>
<dbReference type="SMART" id="SM00388">
    <property type="entry name" value="HisKA"/>
    <property type="match status" value="1"/>
</dbReference>
<dbReference type="GO" id="GO:0000155">
    <property type="term" value="F:phosphorelay sensor kinase activity"/>
    <property type="evidence" value="ECO:0007669"/>
    <property type="project" value="InterPro"/>
</dbReference>
<feature type="transmembrane region" description="Helical" evidence="3">
    <location>
        <begin position="102"/>
        <end position="122"/>
    </location>
</feature>
<dbReference type="SMART" id="SM00448">
    <property type="entry name" value="REC"/>
    <property type="match status" value="1"/>
</dbReference>
<comment type="caution">
    <text evidence="5">The sequence shown here is derived from an EMBL/GenBank/DDBJ whole genome shotgun (WGS) entry which is preliminary data.</text>
</comment>
<dbReference type="AlphaFoldDB" id="A0A1R2CAD8"/>
<feature type="transmembrane region" description="Helical" evidence="3">
    <location>
        <begin position="72"/>
        <end position="90"/>
    </location>
</feature>
<dbReference type="Pfam" id="PF00072">
    <property type="entry name" value="Response_reg"/>
    <property type="match status" value="1"/>
</dbReference>
<keyword evidence="3" id="KW-1133">Transmembrane helix</keyword>
<evidence type="ECO:0000256" key="3">
    <source>
        <dbReference type="SAM" id="Phobius"/>
    </source>
</evidence>
<dbReference type="Proteomes" id="UP000187209">
    <property type="component" value="Unassembled WGS sequence"/>
</dbReference>
<reference evidence="5 6" key="1">
    <citation type="submission" date="2016-11" db="EMBL/GenBank/DDBJ databases">
        <title>The macronuclear genome of Stentor coeruleus: a giant cell with tiny introns.</title>
        <authorList>
            <person name="Slabodnick M."/>
            <person name="Ruby J.G."/>
            <person name="Reiff S.B."/>
            <person name="Swart E.C."/>
            <person name="Gosai S."/>
            <person name="Prabakaran S."/>
            <person name="Witkowska E."/>
            <person name="Larue G.E."/>
            <person name="Fisher S."/>
            <person name="Freeman R.M."/>
            <person name="Gunawardena J."/>
            <person name="Chu W."/>
            <person name="Stover N.A."/>
            <person name="Gregory B.D."/>
            <person name="Nowacki M."/>
            <person name="Derisi J."/>
            <person name="Roy S.W."/>
            <person name="Marshall W.F."/>
            <person name="Sood P."/>
        </authorList>
    </citation>
    <scope>NUCLEOTIDE SEQUENCE [LARGE SCALE GENOMIC DNA]</scope>
    <source>
        <strain evidence="5">WM001</strain>
    </source>
</reference>
<protein>
    <recommendedName>
        <fullName evidence="4">Response regulatory domain-containing protein</fullName>
    </recommendedName>
</protein>
<feature type="transmembrane region" description="Helical" evidence="3">
    <location>
        <begin position="128"/>
        <end position="148"/>
    </location>
</feature>
<feature type="domain" description="Response regulatory" evidence="4">
    <location>
        <begin position="567"/>
        <end position="703"/>
    </location>
</feature>
<organism evidence="5 6">
    <name type="scientific">Stentor coeruleus</name>
    <dbReference type="NCBI Taxonomy" id="5963"/>
    <lineage>
        <taxon>Eukaryota</taxon>
        <taxon>Sar</taxon>
        <taxon>Alveolata</taxon>
        <taxon>Ciliophora</taxon>
        <taxon>Postciliodesmatophora</taxon>
        <taxon>Heterotrichea</taxon>
        <taxon>Heterotrichida</taxon>
        <taxon>Stentoridae</taxon>
        <taxon>Stentor</taxon>
    </lineage>
</organism>
<dbReference type="PANTHER" id="PTHR43719:SF28">
    <property type="entry name" value="PEROXIDE STRESS-ACTIVATED HISTIDINE KINASE MAK1-RELATED"/>
    <property type="match status" value="1"/>
</dbReference>
<dbReference type="InterPro" id="IPR036890">
    <property type="entry name" value="HATPase_C_sf"/>
</dbReference>
<evidence type="ECO:0000256" key="1">
    <source>
        <dbReference type="ARBA" id="ARBA00022553"/>
    </source>
</evidence>
<name>A0A1R2CAD8_9CILI</name>
<dbReference type="PROSITE" id="PS50110">
    <property type="entry name" value="RESPONSE_REGULATORY"/>
    <property type="match status" value="1"/>
</dbReference>
<keyword evidence="6" id="KW-1185">Reference proteome</keyword>
<feature type="modified residue" description="4-aspartylphosphate" evidence="2">
    <location>
        <position position="632"/>
    </location>
</feature>
<dbReference type="CDD" id="cd00082">
    <property type="entry name" value="HisKA"/>
    <property type="match status" value="1"/>
</dbReference>
<evidence type="ECO:0000259" key="4">
    <source>
        <dbReference type="PROSITE" id="PS50110"/>
    </source>
</evidence>
<dbReference type="OrthoDB" id="311100at2759"/>
<accession>A0A1R2CAD8</accession>
<gene>
    <name evidence="5" type="ORF">SteCoe_12599</name>
</gene>